<feature type="compositionally biased region" description="Acidic residues" evidence="1">
    <location>
        <begin position="972"/>
        <end position="981"/>
    </location>
</feature>
<feature type="compositionally biased region" description="Polar residues" evidence="1">
    <location>
        <begin position="1185"/>
        <end position="1195"/>
    </location>
</feature>
<dbReference type="Pfam" id="PF10263">
    <property type="entry name" value="SprT-like"/>
    <property type="match status" value="1"/>
</dbReference>
<evidence type="ECO:0000256" key="1">
    <source>
        <dbReference type="SAM" id="MobiDB-lite"/>
    </source>
</evidence>
<feature type="compositionally biased region" description="Polar residues" evidence="1">
    <location>
        <begin position="994"/>
        <end position="1008"/>
    </location>
</feature>
<reference evidence="3 4" key="1">
    <citation type="journal article" date="2015" name="Nat. Commun.">
        <title>Lucilia cuprina genome unlocks parasitic fly biology to underpin future interventions.</title>
        <authorList>
            <person name="Anstead C.A."/>
            <person name="Korhonen P.K."/>
            <person name="Young N.D."/>
            <person name="Hall R.S."/>
            <person name="Jex A.R."/>
            <person name="Murali S.C."/>
            <person name="Hughes D.S."/>
            <person name="Lee S.F."/>
            <person name="Perry T."/>
            <person name="Stroehlein A.J."/>
            <person name="Ansell B.R."/>
            <person name="Breugelmans B."/>
            <person name="Hofmann A."/>
            <person name="Qu J."/>
            <person name="Dugan S."/>
            <person name="Lee S.L."/>
            <person name="Chao H."/>
            <person name="Dinh H."/>
            <person name="Han Y."/>
            <person name="Doddapaneni H.V."/>
            <person name="Worley K.C."/>
            <person name="Muzny D.M."/>
            <person name="Ioannidis P."/>
            <person name="Waterhouse R.M."/>
            <person name="Zdobnov E.M."/>
            <person name="James P.J."/>
            <person name="Bagnall N.H."/>
            <person name="Kotze A.C."/>
            <person name="Gibbs R.A."/>
            <person name="Richards S."/>
            <person name="Batterham P."/>
            <person name="Gasser R.B."/>
        </authorList>
    </citation>
    <scope>NUCLEOTIDE SEQUENCE [LARGE SCALE GENOMIC DNA]</scope>
    <source>
        <strain evidence="3 4">LS</strain>
        <tissue evidence="3">Full body</tissue>
    </source>
</reference>
<feature type="compositionally biased region" description="Polar residues" evidence="1">
    <location>
        <begin position="241"/>
        <end position="252"/>
    </location>
</feature>
<feature type="region of interest" description="Disordered" evidence="1">
    <location>
        <begin position="809"/>
        <end position="857"/>
    </location>
</feature>
<dbReference type="PANTHER" id="PTHR23099">
    <property type="entry name" value="TRANSCRIPTIONAL REGULATOR"/>
    <property type="match status" value="1"/>
</dbReference>
<feature type="compositionally biased region" description="Basic and acidic residues" evidence="1">
    <location>
        <begin position="339"/>
        <end position="353"/>
    </location>
</feature>
<feature type="compositionally biased region" description="Acidic residues" evidence="1">
    <location>
        <begin position="654"/>
        <end position="664"/>
    </location>
</feature>
<feature type="compositionally biased region" description="Polar residues" evidence="1">
    <location>
        <begin position="355"/>
        <end position="366"/>
    </location>
</feature>
<accession>A0A0L0CBW4</accession>
<dbReference type="Proteomes" id="UP000037069">
    <property type="component" value="Unassembled WGS sequence"/>
</dbReference>
<feature type="compositionally biased region" description="Acidic residues" evidence="1">
    <location>
        <begin position="945"/>
        <end position="963"/>
    </location>
</feature>
<feature type="region of interest" description="Disordered" evidence="1">
    <location>
        <begin position="1154"/>
        <end position="1195"/>
    </location>
</feature>
<feature type="region of interest" description="Disordered" evidence="1">
    <location>
        <begin position="557"/>
        <end position="586"/>
    </location>
</feature>
<feature type="region of interest" description="Disordered" evidence="1">
    <location>
        <begin position="880"/>
        <end position="920"/>
    </location>
</feature>
<evidence type="ECO:0000313" key="4">
    <source>
        <dbReference type="Proteomes" id="UP000037069"/>
    </source>
</evidence>
<feature type="compositionally biased region" description="Basic and acidic residues" evidence="1">
    <location>
        <begin position="723"/>
        <end position="756"/>
    </location>
</feature>
<feature type="region of interest" description="Disordered" evidence="1">
    <location>
        <begin position="686"/>
        <end position="784"/>
    </location>
</feature>
<feature type="region of interest" description="Disordered" evidence="1">
    <location>
        <begin position="451"/>
        <end position="470"/>
    </location>
</feature>
<dbReference type="EMBL" id="JRES01000611">
    <property type="protein sequence ID" value="KNC29883.1"/>
    <property type="molecule type" value="Genomic_DNA"/>
</dbReference>
<feature type="domain" description="SprT-like" evidence="2">
    <location>
        <begin position="1255"/>
        <end position="1407"/>
    </location>
</feature>
<feature type="region of interest" description="Disordered" evidence="1">
    <location>
        <begin position="229"/>
        <end position="252"/>
    </location>
</feature>
<feature type="compositionally biased region" description="Low complexity" evidence="1">
    <location>
        <begin position="825"/>
        <end position="835"/>
    </location>
</feature>
<feature type="compositionally biased region" description="Basic and acidic residues" evidence="1">
    <location>
        <begin position="838"/>
        <end position="856"/>
    </location>
</feature>
<feature type="compositionally biased region" description="Polar residues" evidence="1">
    <location>
        <begin position="706"/>
        <end position="720"/>
    </location>
</feature>
<keyword evidence="4" id="KW-1185">Reference proteome</keyword>
<dbReference type="PANTHER" id="PTHR23099:SF0">
    <property type="entry name" value="GERM CELL NUCLEAR ACIDIC PROTEIN"/>
    <property type="match status" value="1"/>
</dbReference>
<dbReference type="InterPro" id="IPR006640">
    <property type="entry name" value="SprT-like_domain"/>
</dbReference>
<comment type="caution">
    <text evidence="3">The sequence shown here is derived from an EMBL/GenBank/DDBJ whole genome shotgun (WGS) entry which is preliminary data.</text>
</comment>
<evidence type="ECO:0000313" key="3">
    <source>
        <dbReference type="EMBL" id="KNC29883.1"/>
    </source>
</evidence>
<feature type="region of interest" description="Disordered" evidence="1">
    <location>
        <begin position="143"/>
        <end position="170"/>
    </location>
</feature>
<feature type="compositionally biased region" description="Polar residues" evidence="1">
    <location>
        <begin position="880"/>
        <end position="892"/>
    </location>
</feature>
<organism evidence="3 4">
    <name type="scientific">Lucilia cuprina</name>
    <name type="common">Green bottle fly</name>
    <name type="synonym">Australian sheep blowfly</name>
    <dbReference type="NCBI Taxonomy" id="7375"/>
    <lineage>
        <taxon>Eukaryota</taxon>
        <taxon>Metazoa</taxon>
        <taxon>Ecdysozoa</taxon>
        <taxon>Arthropoda</taxon>
        <taxon>Hexapoda</taxon>
        <taxon>Insecta</taxon>
        <taxon>Pterygota</taxon>
        <taxon>Neoptera</taxon>
        <taxon>Endopterygota</taxon>
        <taxon>Diptera</taxon>
        <taxon>Brachycera</taxon>
        <taxon>Muscomorpha</taxon>
        <taxon>Oestroidea</taxon>
        <taxon>Calliphoridae</taxon>
        <taxon>Luciliinae</taxon>
        <taxon>Lucilia</taxon>
    </lineage>
</organism>
<protein>
    <recommendedName>
        <fullName evidence="2">SprT-like domain-containing protein</fullName>
    </recommendedName>
</protein>
<feature type="region of interest" description="Disordered" evidence="1">
    <location>
        <begin position="940"/>
        <end position="1012"/>
    </location>
</feature>
<dbReference type="OrthoDB" id="20772at2759"/>
<feature type="compositionally biased region" description="Basic and acidic residues" evidence="1">
    <location>
        <begin position="42"/>
        <end position="73"/>
    </location>
</feature>
<feature type="compositionally biased region" description="Basic and acidic residues" evidence="1">
    <location>
        <begin position="638"/>
        <end position="653"/>
    </location>
</feature>
<feature type="region of interest" description="Disordered" evidence="1">
    <location>
        <begin position="30"/>
        <end position="104"/>
    </location>
</feature>
<dbReference type="GO" id="GO:0006974">
    <property type="term" value="P:DNA damage response"/>
    <property type="evidence" value="ECO:0007669"/>
    <property type="project" value="UniProtKB-ARBA"/>
</dbReference>
<evidence type="ECO:0000259" key="2">
    <source>
        <dbReference type="SMART" id="SM00731"/>
    </source>
</evidence>
<name>A0A0L0CBW4_LUCCU</name>
<gene>
    <name evidence="3" type="ORF">FF38_13492</name>
</gene>
<dbReference type="SMART" id="SM00731">
    <property type="entry name" value="SprT"/>
    <property type="match status" value="1"/>
</dbReference>
<feature type="compositionally biased region" description="Low complexity" evidence="1">
    <location>
        <begin position="565"/>
        <end position="579"/>
    </location>
</feature>
<feature type="compositionally biased region" description="Basic and acidic residues" evidence="1">
    <location>
        <begin position="231"/>
        <end position="240"/>
    </location>
</feature>
<proteinExistence type="predicted"/>
<feature type="region of interest" description="Disordered" evidence="1">
    <location>
        <begin position="319"/>
        <end position="377"/>
    </location>
</feature>
<dbReference type="STRING" id="7375.A0A0L0CBW4"/>
<dbReference type="GO" id="GO:0005634">
    <property type="term" value="C:nucleus"/>
    <property type="evidence" value="ECO:0007669"/>
    <property type="project" value="TreeGrafter"/>
</dbReference>
<dbReference type="OMA" id="MFNAQVF"/>
<sequence length="1465" mass="164868">MDPIPSYDLLQAIDPTKVKVPISDRFAKLTLSSNKKKQQQNDAEKQKEIQRQRDSVSRDISKQFVEENKENQEKSQQNPLLRSESSKDTGECNNSVTEDEGEELTMDPLQVSQDYDNPTQVAHEVDLLSQQIASLEVQSRPISLSSGSTCDLSEHSQLVSTESQRSSSSGANNIHIIHHIPINVKEALEETIALNLNSSTNSKLEKTYEMTDDDEENEDDEDEAITISDTSESHHEHQEQDVMTTSSLPSNSVTSDLILPSLTDDKAERVAAFLRDVSLERHAMVEQGNLVLNDTVDQILDNREIDKIQETLAKSRQIATADTESMTPDGEEEFTLKSQQEREKRLKALEDSIGKASSNQHNSDVLTESDEETSPKQLNCDKNIRRLAHDETQDNTVMSEVDEVTDVEKTPKVVINHKTHFTPSGAKTNENNNVFRMANDETQCNTEFSLNEEDNQTPKAHNNNKDNPHRLANLETEDNTIPCLTEQYLTDDYNKDNSRRLANLETEDEEQPMSEQKTKVSDDARRLVNDDTIANSIMTGDLGQQSLVYNYTQDYKTPEKRGDVTNNSSISIHSTPHSSADSGHKQDSFASIINSSAEVNATAPELSITISETDDEESFEQKSHSAAAAAAAPSPKSENSDNKKLSNSFHREESSDESEQDDDQMSQIQMSMANINISAKISIKIHIPSTETSEDDEGSERKSLESNEQQQSEHANNSQEVPEETKDQSVESENDNEHSIETIDQCKESDEPEIHCKQKQFKSTNPQEEDEIIESPNKSSDSVEIVEDEKFLTEAEKLLTQLYGKSWQTPDVIRTLKRSSQSGDKNSNNSKTSNSSRKKNDVKSSKENNSNHKAAVEESILDDFSIFRRNIVKTNLDSTRLATPKSSASTKEVSTEPRNTKKPLTQKETTKPMPQTERRVFRPPVAKVVINKGRVDNGRWRQLIDDDSNSEGDNASDDDDADESWSKNASEIELDNSDSDFENSPRPRGRNNKKTNTSKGRSNKSNILTKKLNKSKEGEIVYLDLSKEEVEVQDEVPESPPANHDVTFATRLQDILKTCRHEDKAKLPSSTKKTKRKLFTPNFGDDEFEAATAALPKEEEKDKTKETAIKTINRNNNEVEEVLEDNGNCPFDSQGRPKVLDLFNKQLESVKTGKPIFQLTPSPKKKTTSGSTTKTDKNTKTSASVTPKSKSNTETATFKTPLTVKSKAPAKALHELCQTPDYKYSFLKSLDVTVSKTLCHPDALYYRDNYRTKKEDLSRILYDMYNEKLFKNQLNVPITWNKKLSNTAGRCLNKKKMGIRSSVIELSDKVLTSADRLRCTLIHELCHAATWIFNGEGGHGSTWKEWARRANATFPEIPKIGVCHQYDIEYKYTYKCTLCAAKSHAHSKSKKVENIRCSYCHGAIEIFLNKKDKDGNIMPTPVKEPTGFAKFVKDNYKKFKRDDLKHADVMKLLSSEFASLKVASN</sequence>
<feature type="region of interest" description="Disordered" evidence="1">
    <location>
        <begin position="613"/>
        <end position="673"/>
    </location>
</feature>